<evidence type="ECO:0000313" key="2">
    <source>
        <dbReference type="Proteomes" id="UP000187455"/>
    </source>
</evidence>
<accession>A0A1R0H8A0</accession>
<organism evidence="1 2">
    <name type="scientific">Smittium mucronatum</name>
    <dbReference type="NCBI Taxonomy" id="133383"/>
    <lineage>
        <taxon>Eukaryota</taxon>
        <taxon>Fungi</taxon>
        <taxon>Fungi incertae sedis</taxon>
        <taxon>Zoopagomycota</taxon>
        <taxon>Kickxellomycotina</taxon>
        <taxon>Harpellomycetes</taxon>
        <taxon>Harpellales</taxon>
        <taxon>Legeriomycetaceae</taxon>
        <taxon>Smittium</taxon>
    </lineage>
</organism>
<dbReference type="EMBL" id="LSSL01000127">
    <property type="protein sequence ID" value="OLY85369.1"/>
    <property type="molecule type" value="Genomic_DNA"/>
</dbReference>
<proteinExistence type="predicted"/>
<evidence type="ECO:0000313" key="1">
    <source>
        <dbReference type="EMBL" id="OLY85369.1"/>
    </source>
</evidence>
<comment type="caution">
    <text evidence="1">The sequence shown here is derived from an EMBL/GenBank/DDBJ whole genome shotgun (WGS) entry which is preliminary data.</text>
</comment>
<gene>
    <name evidence="1" type="ORF">AYI68_g437</name>
</gene>
<dbReference type="AlphaFoldDB" id="A0A1R0H8A0"/>
<dbReference type="STRING" id="133383.A0A1R0H8A0"/>
<keyword evidence="2" id="KW-1185">Reference proteome</keyword>
<protein>
    <submittedName>
        <fullName evidence="1">Uncharacterized protein</fullName>
    </submittedName>
</protein>
<reference evidence="1 2" key="1">
    <citation type="journal article" date="2016" name="Mol. Biol. Evol.">
        <title>Genome-Wide Survey of Gut Fungi (Harpellales) Reveals the First Horizontally Transferred Ubiquitin Gene from a Mosquito Host.</title>
        <authorList>
            <person name="Wang Y."/>
            <person name="White M.M."/>
            <person name="Kvist S."/>
            <person name="Moncalvo J.M."/>
        </authorList>
    </citation>
    <scope>NUCLEOTIDE SEQUENCE [LARGE SCALE GENOMIC DNA]</scope>
    <source>
        <strain evidence="1 2">ALG-7-W6</strain>
    </source>
</reference>
<sequence>MRLMRCYQVRRQSHERGEYGHLVGPRKLLLLGVGQAHQQPMVLEHSDGGIQNPVQEPSSHKIDLHKQETSKLVIRPYVSKILGRSFTEVINTAGEEKSYERSELHHIVGSIRTAGKARHRGNTATDPGLLRSAGNIFGSSGTGDHFSSGSFLLVCHSSL</sequence>
<name>A0A1R0H8A0_9FUNG</name>
<dbReference type="Proteomes" id="UP000187455">
    <property type="component" value="Unassembled WGS sequence"/>
</dbReference>